<organism evidence="10 11">
    <name type="scientific">Haemaphysalis longicornis</name>
    <name type="common">Bush tick</name>
    <dbReference type="NCBI Taxonomy" id="44386"/>
    <lineage>
        <taxon>Eukaryota</taxon>
        <taxon>Metazoa</taxon>
        <taxon>Ecdysozoa</taxon>
        <taxon>Arthropoda</taxon>
        <taxon>Chelicerata</taxon>
        <taxon>Arachnida</taxon>
        <taxon>Acari</taxon>
        <taxon>Parasitiformes</taxon>
        <taxon>Ixodida</taxon>
        <taxon>Ixodoidea</taxon>
        <taxon>Ixodidae</taxon>
        <taxon>Haemaphysalinae</taxon>
        <taxon>Haemaphysalis</taxon>
    </lineage>
</organism>
<keyword evidence="2" id="KW-0444">Lipid biosynthesis</keyword>
<keyword evidence="1" id="KW-0596">Phosphopantetheine</keyword>
<evidence type="ECO:0000313" key="10">
    <source>
        <dbReference type="EMBL" id="KAH9365976.1"/>
    </source>
</evidence>
<dbReference type="SUPFAM" id="SSF51735">
    <property type="entry name" value="NAD(P)-binding Rossmann-fold domains"/>
    <property type="match status" value="1"/>
</dbReference>
<evidence type="ECO:0000256" key="7">
    <source>
        <dbReference type="ARBA" id="ARBA00023160"/>
    </source>
</evidence>
<evidence type="ECO:0000256" key="1">
    <source>
        <dbReference type="ARBA" id="ARBA00022450"/>
    </source>
</evidence>
<comment type="caution">
    <text evidence="10">The sequence shown here is derived from an EMBL/GenBank/DDBJ whole genome shotgun (WGS) entry which is preliminary data.</text>
</comment>
<dbReference type="OMA" id="LIFTETH"/>
<evidence type="ECO:0000256" key="2">
    <source>
        <dbReference type="ARBA" id="ARBA00022516"/>
    </source>
</evidence>
<dbReference type="EMBL" id="JABSTR010000003">
    <property type="protein sequence ID" value="KAH9365976.1"/>
    <property type="molecule type" value="Genomic_DNA"/>
</dbReference>
<keyword evidence="7" id="KW-0275">Fatty acid biosynthesis</keyword>
<keyword evidence="8" id="KW-0511">Multifunctional enzyme</keyword>
<accession>A0A9J6FUI7</accession>
<dbReference type="GO" id="GO:0006633">
    <property type="term" value="P:fatty acid biosynthetic process"/>
    <property type="evidence" value="ECO:0007669"/>
    <property type="project" value="UniProtKB-KW"/>
</dbReference>
<dbReference type="OrthoDB" id="6504497at2759"/>
<dbReference type="AlphaFoldDB" id="A0A9J6FUI7"/>
<dbReference type="GO" id="GO:0004312">
    <property type="term" value="F:fatty acid synthase activity"/>
    <property type="evidence" value="ECO:0007669"/>
    <property type="project" value="TreeGrafter"/>
</dbReference>
<evidence type="ECO:0000256" key="6">
    <source>
        <dbReference type="ARBA" id="ARBA00023098"/>
    </source>
</evidence>
<dbReference type="SMART" id="SM00829">
    <property type="entry name" value="PKS_ER"/>
    <property type="match status" value="1"/>
</dbReference>
<dbReference type="CDD" id="cd05195">
    <property type="entry name" value="enoyl_red"/>
    <property type="match status" value="1"/>
</dbReference>
<dbReference type="Proteomes" id="UP000821853">
    <property type="component" value="Unassembled WGS sequence"/>
</dbReference>
<dbReference type="PANTHER" id="PTHR43775">
    <property type="entry name" value="FATTY ACID SYNTHASE"/>
    <property type="match status" value="1"/>
</dbReference>
<dbReference type="GO" id="GO:0016491">
    <property type="term" value="F:oxidoreductase activity"/>
    <property type="evidence" value="ECO:0007669"/>
    <property type="project" value="UniProtKB-KW"/>
</dbReference>
<evidence type="ECO:0000256" key="5">
    <source>
        <dbReference type="ARBA" id="ARBA00023002"/>
    </source>
</evidence>
<evidence type="ECO:0000256" key="4">
    <source>
        <dbReference type="ARBA" id="ARBA00022857"/>
    </source>
</evidence>
<dbReference type="Gene3D" id="3.90.180.10">
    <property type="entry name" value="Medium-chain alcohol dehydrogenases, catalytic domain"/>
    <property type="match status" value="1"/>
</dbReference>
<proteinExistence type="predicted"/>
<keyword evidence="11" id="KW-1185">Reference proteome</keyword>
<evidence type="ECO:0000259" key="9">
    <source>
        <dbReference type="SMART" id="SM00829"/>
    </source>
</evidence>
<keyword evidence="5" id="KW-0560">Oxidoreductase</keyword>
<gene>
    <name evidence="10" type="ORF">HPB48_007873</name>
</gene>
<dbReference type="SUPFAM" id="SSF50129">
    <property type="entry name" value="GroES-like"/>
    <property type="match status" value="1"/>
</dbReference>
<keyword evidence="3" id="KW-0276">Fatty acid metabolism</keyword>
<dbReference type="PANTHER" id="PTHR43775:SF7">
    <property type="entry name" value="FATTY ACID SYNTHASE"/>
    <property type="match status" value="1"/>
</dbReference>
<dbReference type="InterPro" id="IPR011032">
    <property type="entry name" value="GroES-like_sf"/>
</dbReference>
<evidence type="ECO:0000256" key="8">
    <source>
        <dbReference type="ARBA" id="ARBA00023268"/>
    </source>
</evidence>
<reference evidence="10 11" key="1">
    <citation type="journal article" date="2020" name="Cell">
        <title>Large-Scale Comparative Analyses of Tick Genomes Elucidate Their Genetic Diversity and Vector Capacities.</title>
        <authorList>
            <consortium name="Tick Genome and Microbiome Consortium (TIGMIC)"/>
            <person name="Jia N."/>
            <person name="Wang J."/>
            <person name="Shi W."/>
            <person name="Du L."/>
            <person name="Sun Y."/>
            <person name="Zhan W."/>
            <person name="Jiang J.F."/>
            <person name="Wang Q."/>
            <person name="Zhang B."/>
            <person name="Ji P."/>
            <person name="Bell-Sakyi L."/>
            <person name="Cui X.M."/>
            <person name="Yuan T.T."/>
            <person name="Jiang B.G."/>
            <person name="Yang W.F."/>
            <person name="Lam T.T."/>
            <person name="Chang Q.C."/>
            <person name="Ding S.J."/>
            <person name="Wang X.J."/>
            <person name="Zhu J.G."/>
            <person name="Ruan X.D."/>
            <person name="Zhao L."/>
            <person name="Wei J.T."/>
            <person name="Ye R.Z."/>
            <person name="Que T.C."/>
            <person name="Du C.H."/>
            <person name="Zhou Y.H."/>
            <person name="Cheng J.X."/>
            <person name="Dai P.F."/>
            <person name="Guo W.B."/>
            <person name="Han X.H."/>
            <person name="Huang E.J."/>
            <person name="Li L.F."/>
            <person name="Wei W."/>
            <person name="Gao Y.C."/>
            <person name="Liu J.Z."/>
            <person name="Shao H.Z."/>
            <person name="Wang X."/>
            <person name="Wang C.C."/>
            <person name="Yang T.C."/>
            <person name="Huo Q.B."/>
            <person name="Li W."/>
            <person name="Chen H.Y."/>
            <person name="Chen S.E."/>
            <person name="Zhou L.G."/>
            <person name="Ni X.B."/>
            <person name="Tian J.H."/>
            <person name="Sheng Y."/>
            <person name="Liu T."/>
            <person name="Pan Y.S."/>
            <person name="Xia L.Y."/>
            <person name="Li J."/>
            <person name="Zhao F."/>
            <person name="Cao W.C."/>
        </authorList>
    </citation>
    <scope>NUCLEOTIDE SEQUENCE [LARGE SCALE GENOMIC DNA]</scope>
    <source>
        <strain evidence="10">HaeL-2018</strain>
    </source>
</reference>
<protein>
    <recommendedName>
        <fullName evidence="9">Enoyl reductase (ER) domain-containing protein</fullName>
    </recommendedName>
</protein>
<name>A0A9J6FUI7_HAELO</name>
<feature type="domain" description="Enoyl reductase (ER)" evidence="9">
    <location>
        <begin position="24"/>
        <end position="228"/>
    </location>
</feature>
<evidence type="ECO:0000256" key="3">
    <source>
        <dbReference type="ARBA" id="ARBA00022832"/>
    </source>
</evidence>
<dbReference type="InterPro" id="IPR050091">
    <property type="entry name" value="PKS_NRPS_Biosynth_Enz"/>
</dbReference>
<sequence length="228" mass="25091">MIRISRLTIGKDTEFAVLNVQTRGDLSSLRWYESPLGYTSLSNKADDRSLCSVYYAPLNFRDVMIATGKLSPSALYGKVATAENLLGLEFSGRDCTGRRVTSMIEAQSMATVAAADPVFLWEVPEKWSLEEACTIPVAYSTAYYALVVRGKMRRGDSLLVHSGSGGVGQAAISVALSMGCTVFTTVGSFEKREFLKRRFPQLSDRNFANSRDLSFEDHVLLETEGRGK</sequence>
<dbReference type="InterPro" id="IPR020843">
    <property type="entry name" value="ER"/>
</dbReference>
<evidence type="ECO:0000313" key="11">
    <source>
        <dbReference type="Proteomes" id="UP000821853"/>
    </source>
</evidence>
<keyword evidence="4" id="KW-0521">NADP</keyword>
<dbReference type="InterPro" id="IPR036291">
    <property type="entry name" value="NAD(P)-bd_dom_sf"/>
</dbReference>
<keyword evidence="6" id="KW-0443">Lipid metabolism</keyword>
<dbReference type="VEuPathDB" id="VectorBase:HLOH_059131"/>